<keyword evidence="3" id="KW-1185">Reference proteome</keyword>
<feature type="compositionally biased region" description="Basic and acidic residues" evidence="1">
    <location>
        <begin position="1"/>
        <end position="19"/>
    </location>
</feature>
<gene>
    <name evidence="2" type="ORF">SAMN04488098_10558</name>
</gene>
<evidence type="ECO:0000256" key="1">
    <source>
        <dbReference type="SAM" id="MobiDB-lite"/>
    </source>
</evidence>
<dbReference type="AlphaFoldDB" id="A0A1G9E7F6"/>
<dbReference type="EMBL" id="FNFK01000055">
    <property type="protein sequence ID" value="SDK72046.1"/>
    <property type="molecule type" value="Genomic_DNA"/>
</dbReference>
<dbReference type="RefSeq" id="WP_091268450.1">
    <property type="nucleotide sequence ID" value="NZ_FNFK01000055.1"/>
</dbReference>
<protein>
    <submittedName>
        <fullName evidence="2">Uncharacterized protein</fullName>
    </submittedName>
</protein>
<organism evidence="2 3">
    <name type="scientific">Alkalibacterium thalassium</name>
    <dbReference type="NCBI Taxonomy" id="426701"/>
    <lineage>
        <taxon>Bacteria</taxon>
        <taxon>Bacillati</taxon>
        <taxon>Bacillota</taxon>
        <taxon>Bacilli</taxon>
        <taxon>Lactobacillales</taxon>
        <taxon>Carnobacteriaceae</taxon>
        <taxon>Alkalibacterium</taxon>
    </lineage>
</organism>
<accession>A0A1G9E7F6</accession>
<feature type="compositionally biased region" description="Polar residues" evidence="1">
    <location>
        <begin position="132"/>
        <end position="143"/>
    </location>
</feature>
<dbReference type="OrthoDB" id="2166947at2"/>
<evidence type="ECO:0000313" key="2">
    <source>
        <dbReference type="EMBL" id="SDK72046.1"/>
    </source>
</evidence>
<reference evidence="3" key="1">
    <citation type="submission" date="2016-10" db="EMBL/GenBank/DDBJ databases">
        <authorList>
            <person name="Varghese N."/>
            <person name="Submissions S."/>
        </authorList>
    </citation>
    <scope>NUCLEOTIDE SEQUENCE [LARGE SCALE GENOMIC DNA]</scope>
    <source>
        <strain evidence="3">DSM 19181</strain>
    </source>
</reference>
<dbReference type="Proteomes" id="UP000199433">
    <property type="component" value="Unassembled WGS sequence"/>
</dbReference>
<feature type="compositionally biased region" description="Low complexity" evidence="1">
    <location>
        <begin position="158"/>
        <end position="172"/>
    </location>
</feature>
<evidence type="ECO:0000313" key="3">
    <source>
        <dbReference type="Proteomes" id="UP000199433"/>
    </source>
</evidence>
<feature type="region of interest" description="Disordered" evidence="1">
    <location>
        <begin position="130"/>
        <end position="179"/>
    </location>
</feature>
<sequence length="204" mass="23170">MNKQHLETVKQLEIKKAPEEQSTEAANNQYTKKQLTHFIEHHDLDIAKSWKKAEIVEALTEWMETAQKDVLESNSDLQSFYSESVVNTDKSMKVYDDTLSDDSLENILKLVEHGLAYNVDGQLWVPADKTAEVSTENNESSAQVDEPKKEASKKQRASNSQSKKTSPSASSSFGHADSIEDKKKARLEYLKLQAKRKKKGKKRK</sequence>
<proteinExistence type="predicted"/>
<name>A0A1G9E7F6_9LACT</name>
<feature type="region of interest" description="Disordered" evidence="1">
    <location>
        <begin position="1"/>
        <end position="26"/>
    </location>
</feature>